<feature type="region of interest" description="Disordered" evidence="1">
    <location>
        <begin position="1"/>
        <end position="20"/>
    </location>
</feature>
<evidence type="ECO:0000313" key="2">
    <source>
        <dbReference type="EMBL" id="ATW59499.1"/>
    </source>
</evidence>
<protein>
    <submittedName>
        <fullName evidence="2">Uncharacterized protein</fullName>
    </submittedName>
</protein>
<keyword evidence="3" id="KW-1185">Reference proteome</keyword>
<sequence>MLDKITGANMSKKSGLSNSRRDFNLLTGRRFKNVLKCVDHEASRGRSWTTIPNTFRDAEIHTVFREMENRGFIVRLLPNRIEIRW</sequence>
<organism evidence="2 3">
    <name type="scientific">Lactobacillus phage Lenus</name>
    <dbReference type="NCBI Taxonomy" id="2053682"/>
    <lineage>
        <taxon>Viruses</taxon>
        <taxon>Duplodnaviria</taxon>
        <taxon>Heunggongvirae</taxon>
        <taxon>Uroviricota</taxon>
        <taxon>Caudoviricetes</taxon>
        <taxon>Tybeckvirinae</taxon>
        <taxon>Lenusvirus</taxon>
        <taxon>Lenusvirus lenus</taxon>
    </lineage>
</organism>
<dbReference type="EMBL" id="MG252693">
    <property type="protein sequence ID" value="ATW59499.1"/>
    <property type="molecule type" value="Genomic_DNA"/>
</dbReference>
<evidence type="ECO:0000256" key="1">
    <source>
        <dbReference type="SAM" id="MobiDB-lite"/>
    </source>
</evidence>
<evidence type="ECO:0000313" key="3">
    <source>
        <dbReference type="Proteomes" id="UP000241560"/>
    </source>
</evidence>
<dbReference type="Proteomes" id="UP000241560">
    <property type="component" value="Segment"/>
</dbReference>
<dbReference type="RefSeq" id="YP_009795929.1">
    <property type="nucleotide sequence ID" value="NC_047897.1"/>
</dbReference>
<proteinExistence type="predicted"/>
<reference evidence="2 3" key="1">
    <citation type="submission" date="2017-10" db="EMBL/GenBank/DDBJ databases">
        <title>Isolation and characterisation of Lactobacillus bacteriophages that infect wine-derived L. plantarum strains.</title>
        <authorList>
            <person name="Kyrkou I."/>
            <person name="Hestbjerg Hansen L."/>
        </authorList>
    </citation>
    <scope>NUCLEOTIDE SEQUENCE [LARGE SCALE GENOMIC DNA]</scope>
</reference>
<name>A0A2H4PBK6_9CAUD</name>
<feature type="compositionally biased region" description="Polar residues" evidence="1">
    <location>
        <begin position="8"/>
        <end position="18"/>
    </location>
</feature>
<dbReference type="KEGG" id="vg:54986301"/>
<dbReference type="GeneID" id="54986301"/>
<accession>A0A2H4PBK6</accession>